<proteinExistence type="inferred from homology"/>
<dbReference type="OrthoDB" id="3326012at2"/>
<dbReference type="PANTHER" id="PTHR46696:SF1">
    <property type="entry name" value="CYTOCHROME P450 YJIB-RELATED"/>
    <property type="match status" value="1"/>
</dbReference>
<keyword evidence="4 7" id="KW-0560">Oxidoreductase</keyword>
<dbReference type="PRINTS" id="PR00359">
    <property type="entry name" value="BP450"/>
</dbReference>
<dbReference type="CDD" id="cd11031">
    <property type="entry name" value="Cyp158A-like"/>
    <property type="match status" value="1"/>
</dbReference>
<evidence type="ECO:0000256" key="6">
    <source>
        <dbReference type="ARBA" id="ARBA00023033"/>
    </source>
</evidence>
<dbReference type="KEGG" id="sclf:BB341_07895"/>
<dbReference type="PROSITE" id="PS00086">
    <property type="entry name" value="CYTOCHROME_P450"/>
    <property type="match status" value="1"/>
</dbReference>
<reference evidence="8" key="1">
    <citation type="journal article" date="2008" name="J. Antibiot.">
        <title>A two-component regulatory system involved in clavulanic acid production.</title>
        <authorList>
            <person name="Jnawali H.N."/>
            <person name="Oh T.J."/>
            <person name="Liou K."/>
            <person name="Park B.C."/>
            <person name="Sohng J.K."/>
        </authorList>
    </citation>
    <scope>NUCLEOTIDE SEQUENCE</scope>
    <source>
        <strain evidence="8">ATCC 27064</strain>
    </source>
</reference>
<dbReference type="EMBL" id="EU594508">
    <property type="protein sequence ID" value="ACB72852.1"/>
    <property type="molecule type" value="Genomic_DNA"/>
</dbReference>
<evidence type="ECO:0000256" key="4">
    <source>
        <dbReference type="ARBA" id="ARBA00023002"/>
    </source>
</evidence>
<dbReference type="InterPro" id="IPR036396">
    <property type="entry name" value="Cyt_P450_sf"/>
</dbReference>
<dbReference type="GO" id="GO:0004497">
    <property type="term" value="F:monooxygenase activity"/>
    <property type="evidence" value="ECO:0007669"/>
    <property type="project" value="UniProtKB-KW"/>
</dbReference>
<dbReference type="PANTHER" id="PTHR46696">
    <property type="entry name" value="P450, PUTATIVE (EUROFUNG)-RELATED"/>
    <property type="match status" value="1"/>
</dbReference>
<evidence type="ECO:0000256" key="1">
    <source>
        <dbReference type="ARBA" id="ARBA00010617"/>
    </source>
</evidence>
<dbReference type="InterPro" id="IPR002397">
    <property type="entry name" value="Cyt_P450_B"/>
</dbReference>
<name>B2LX12_STRCL</name>
<keyword evidence="2 7" id="KW-0349">Heme</keyword>
<evidence type="ECO:0000256" key="5">
    <source>
        <dbReference type="ARBA" id="ARBA00023004"/>
    </source>
</evidence>
<dbReference type="GO" id="GO:0016705">
    <property type="term" value="F:oxidoreductase activity, acting on paired donors, with incorporation or reduction of molecular oxygen"/>
    <property type="evidence" value="ECO:0007669"/>
    <property type="project" value="InterPro"/>
</dbReference>
<dbReference type="SUPFAM" id="SSF48264">
    <property type="entry name" value="Cytochrome P450"/>
    <property type="match status" value="1"/>
</dbReference>
<organism evidence="8">
    <name type="scientific">Streptomyces clavuligerus</name>
    <dbReference type="NCBI Taxonomy" id="1901"/>
    <lineage>
        <taxon>Bacteria</taxon>
        <taxon>Bacillati</taxon>
        <taxon>Actinomycetota</taxon>
        <taxon>Actinomycetes</taxon>
        <taxon>Kitasatosporales</taxon>
        <taxon>Streptomycetaceae</taxon>
        <taxon>Streptomyces</taxon>
    </lineage>
</organism>
<keyword evidence="6 7" id="KW-0503">Monooxygenase</keyword>
<protein>
    <submittedName>
        <fullName evidence="8">Putative cytochrome P450</fullName>
    </submittedName>
</protein>
<dbReference type="GO" id="GO:0005506">
    <property type="term" value="F:iron ion binding"/>
    <property type="evidence" value="ECO:0007669"/>
    <property type="project" value="InterPro"/>
</dbReference>
<sequence length="393" mass="42434">MQTVPDYPGHTFAGSPVPLPREPVARVRLPSGDTVWLVTGYEEVRTALTHPLLSRQVGADDPQVGSAGVIGGARGGVRTLQSDGAAHGAVRRLAARPFTPRRVARLRERIQGITDGLLDTMERSGSPADLVSSFAYPLPITVICELFAVPEGDRARFGVWSDRIVTLLGISEQEVADARDALQGYLHELVTARRAEPGDDVVSGWLTADENGDRLTDDEVVRLSQTVIIGGYETTVNSISAGMWRLFQHPEQLAAVRADPGLLRGTVEEILRYQPQGLFFLIMVARGDLELGGVTIREGDGVMPLPNAANRDAARFADPARFDIHRPPGGHVAFGHGAHACLGSALARIELEVALGTLLGRFPGLRPAVADLDELAWRGDRLVCGLRELPVRW</sequence>
<evidence type="ECO:0000256" key="7">
    <source>
        <dbReference type="RuleBase" id="RU000461"/>
    </source>
</evidence>
<evidence type="ECO:0000313" key="8">
    <source>
        <dbReference type="EMBL" id="ACB72852.1"/>
    </source>
</evidence>
<evidence type="ECO:0000256" key="3">
    <source>
        <dbReference type="ARBA" id="ARBA00022723"/>
    </source>
</evidence>
<accession>B2LX12</accession>
<dbReference type="Gene3D" id="1.10.630.10">
    <property type="entry name" value="Cytochrome P450"/>
    <property type="match status" value="1"/>
</dbReference>
<evidence type="ECO:0000256" key="2">
    <source>
        <dbReference type="ARBA" id="ARBA00022617"/>
    </source>
</evidence>
<dbReference type="RefSeq" id="WP_003952527.1">
    <property type="nucleotide sequence ID" value="NZ_CM001015.1"/>
</dbReference>
<keyword evidence="5 7" id="KW-0408">Iron</keyword>
<dbReference type="GeneID" id="93729342"/>
<dbReference type="AlphaFoldDB" id="B2LX12"/>
<dbReference type="InterPro" id="IPR001128">
    <property type="entry name" value="Cyt_P450"/>
</dbReference>
<dbReference type="PRINTS" id="PR00385">
    <property type="entry name" value="P450"/>
</dbReference>
<dbReference type="GO" id="GO:0020037">
    <property type="term" value="F:heme binding"/>
    <property type="evidence" value="ECO:0007669"/>
    <property type="project" value="InterPro"/>
</dbReference>
<comment type="similarity">
    <text evidence="1 7">Belongs to the cytochrome P450 family.</text>
</comment>
<keyword evidence="3 7" id="KW-0479">Metal-binding</keyword>
<dbReference type="InterPro" id="IPR017972">
    <property type="entry name" value="Cyt_P450_CS"/>
</dbReference>
<dbReference type="Pfam" id="PF00067">
    <property type="entry name" value="p450"/>
    <property type="match status" value="1"/>
</dbReference>
<dbReference type="FunFam" id="1.10.630.10:FF:000018">
    <property type="entry name" value="Cytochrome P450 monooxygenase"/>
    <property type="match status" value="1"/>
</dbReference>